<name>A0A8H6RQD8_9PEZI</name>
<sequence length="227" mass="25823">MADVHTFKAALRASIASLQYPGVSKVDIESSSNEGPSSNPGSQISGGDCLLLKLPKELRLLVLEHYLDTVPTLVKLEQYHNIYSGRRYWQPPLALANAQLRAEILPLFYRRCRFHLQGFNEDGDCEVETFLARTEGYQALHENIRIVVLLGFILHSGRWLGEFDLGSFKLKVDRHWKHEMEGAYSGMIEDLEEVFQRARQKVGPGDSRAPVLRELLAVMRARGVFLW</sequence>
<accession>A0A8H6RQD8</accession>
<keyword evidence="2" id="KW-1185">Reference proteome</keyword>
<organism evidence="1 2">
    <name type="scientific">Pseudocercospora fuligena</name>
    <dbReference type="NCBI Taxonomy" id="685502"/>
    <lineage>
        <taxon>Eukaryota</taxon>
        <taxon>Fungi</taxon>
        <taxon>Dikarya</taxon>
        <taxon>Ascomycota</taxon>
        <taxon>Pezizomycotina</taxon>
        <taxon>Dothideomycetes</taxon>
        <taxon>Dothideomycetidae</taxon>
        <taxon>Mycosphaerellales</taxon>
        <taxon>Mycosphaerellaceae</taxon>
        <taxon>Pseudocercospora</taxon>
    </lineage>
</organism>
<dbReference type="EMBL" id="JABCIY010000062">
    <property type="protein sequence ID" value="KAF7194346.1"/>
    <property type="molecule type" value="Genomic_DNA"/>
</dbReference>
<dbReference type="OrthoDB" id="3622555at2759"/>
<protein>
    <recommendedName>
        <fullName evidence="3">F-box domain-containing protein</fullName>
    </recommendedName>
</protein>
<comment type="caution">
    <text evidence="1">The sequence shown here is derived from an EMBL/GenBank/DDBJ whole genome shotgun (WGS) entry which is preliminary data.</text>
</comment>
<proteinExistence type="predicted"/>
<gene>
    <name evidence="1" type="ORF">HII31_04379</name>
</gene>
<evidence type="ECO:0008006" key="3">
    <source>
        <dbReference type="Google" id="ProtNLM"/>
    </source>
</evidence>
<dbReference type="AlphaFoldDB" id="A0A8H6RQD8"/>
<dbReference type="Proteomes" id="UP000660729">
    <property type="component" value="Unassembled WGS sequence"/>
</dbReference>
<reference evidence="1" key="1">
    <citation type="submission" date="2020-04" db="EMBL/GenBank/DDBJ databases">
        <title>Draft genome resource of the tomato pathogen Pseudocercospora fuligena.</title>
        <authorList>
            <person name="Zaccaron A."/>
        </authorList>
    </citation>
    <scope>NUCLEOTIDE SEQUENCE</scope>
    <source>
        <strain evidence="1">PF001</strain>
    </source>
</reference>
<evidence type="ECO:0000313" key="1">
    <source>
        <dbReference type="EMBL" id="KAF7194346.1"/>
    </source>
</evidence>
<evidence type="ECO:0000313" key="2">
    <source>
        <dbReference type="Proteomes" id="UP000660729"/>
    </source>
</evidence>